<feature type="domain" description="Ketopantoate reductase C-terminal" evidence="1">
    <location>
        <begin position="21"/>
        <end position="91"/>
    </location>
</feature>
<proteinExistence type="predicted"/>
<dbReference type="PANTHER" id="PTHR21708">
    <property type="entry name" value="PROBABLE 2-DEHYDROPANTOATE 2-REDUCTASE"/>
    <property type="match status" value="1"/>
</dbReference>
<reference evidence="2 3" key="1">
    <citation type="submission" date="2022-09" db="EMBL/GenBank/DDBJ databases">
        <authorList>
            <person name="Palmer J.M."/>
        </authorList>
    </citation>
    <scope>NUCLEOTIDE SEQUENCE [LARGE SCALE GENOMIC DNA]</scope>
    <source>
        <strain evidence="2 3">DSM 7382</strain>
    </source>
</reference>
<evidence type="ECO:0000259" key="1">
    <source>
        <dbReference type="Pfam" id="PF08546"/>
    </source>
</evidence>
<protein>
    <recommendedName>
        <fullName evidence="1">Ketopantoate reductase C-terminal domain-containing protein</fullName>
    </recommendedName>
</protein>
<dbReference type="InterPro" id="IPR013752">
    <property type="entry name" value="KPA_reductase"/>
</dbReference>
<dbReference type="PANTHER" id="PTHR21708:SF26">
    <property type="entry name" value="2-DEHYDROPANTOATE 2-REDUCTASE"/>
    <property type="match status" value="1"/>
</dbReference>
<evidence type="ECO:0000313" key="2">
    <source>
        <dbReference type="EMBL" id="KAK7689987.1"/>
    </source>
</evidence>
<evidence type="ECO:0000313" key="3">
    <source>
        <dbReference type="Proteomes" id="UP001385951"/>
    </source>
</evidence>
<dbReference type="EMBL" id="JASBNA010000007">
    <property type="protein sequence ID" value="KAK7689987.1"/>
    <property type="molecule type" value="Genomic_DNA"/>
</dbReference>
<dbReference type="SUPFAM" id="SSF48179">
    <property type="entry name" value="6-phosphogluconate dehydrogenase C-terminal domain-like"/>
    <property type="match status" value="1"/>
</dbReference>
<dbReference type="InterPro" id="IPR013328">
    <property type="entry name" value="6PGD_dom2"/>
</dbReference>
<dbReference type="Proteomes" id="UP001385951">
    <property type="component" value="Unassembled WGS sequence"/>
</dbReference>
<dbReference type="InterPro" id="IPR051402">
    <property type="entry name" value="KPR-Related"/>
</dbReference>
<comment type="caution">
    <text evidence="2">The sequence shown here is derived from an EMBL/GenBank/DDBJ whole genome shotgun (WGS) entry which is preliminary data.</text>
</comment>
<accession>A0AAW0GEJ6</accession>
<dbReference type="InterPro" id="IPR008927">
    <property type="entry name" value="6-PGluconate_DH-like_C_sf"/>
</dbReference>
<dbReference type="AlphaFoldDB" id="A0AAW0GEJ6"/>
<organism evidence="2 3">
    <name type="scientific">Cerrena zonata</name>
    <dbReference type="NCBI Taxonomy" id="2478898"/>
    <lineage>
        <taxon>Eukaryota</taxon>
        <taxon>Fungi</taxon>
        <taxon>Dikarya</taxon>
        <taxon>Basidiomycota</taxon>
        <taxon>Agaricomycotina</taxon>
        <taxon>Agaricomycetes</taxon>
        <taxon>Polyporales</taxon>
        <taxon>Cerrenaceae</taxon>
        <taxon>Cerrena</taxon>
    </lineage>
</organism>
<gene>
    <name evidence="2" type="ORF">QCA50_006629</name>
</gene>
<dbReference type="GO" id="GO:0005737">
    <property type="term" value="C:cytoplasm"/>
    <property type="evidence" value="ECO:0007669"/>
    <property type="project" value="TreeGrafter"/>
</dbReference>
<sequence>MILFSRSVQWGMHYSLPTDDGVVFTEDKARGILKGMGTLASKVTSNERPSILVDVESGRPTEVEVLVGEVVRMGRKLAVPTPRLETFYAILLITQTELLHKCGIRR</sequence>
<keyword evidence="3" id="KW-1185">Reference proteome</keyword>
<dbReference type="Gene3D" id="1.10.1040.10">
    <property type="entry name" value="N-(1-d-carboxylethyl)-l-norvaline Dehydrogenase, domain 2"/>
    <property type="match status" value="1"/>
</dbReference>
<name>A0AAW0GEJ6_9APHY</name>
<dbReference type="Pfam" id="PF08546">
    <property type="entry name" value="ApbA_C"/>
    <property type="match status" value="1"/>
</dbReference>